<evidence type="ECO:0000313" key="1">
    <source>
        <dbReference type="EMBL" id="SBS73764.1"/>
    </source>
</evidence>
<name>A0A1Y5P4Y6_9MYCO</name>
<sequence length="897" mass="92797">MAIEFAVDHKDEVADDAGITQLIGWVTATVETRPGNYRVRDLGGPTPSAIKLLPRKGYLAADGHMYKDETLAAPFRLVANDPAFNLRELTYRFDFDLTTPGGTPVLIPFCRGPAPSMDTTLYLARLMNDLDQPVIEVRTKGYAQDILDITDAALDQLVGNAGNLRTTKLITVGSGGNFATINEALRAASRYAPDYLSTPATWPAIRGRVGVEIRLLSGFVMAEQVFVVQQDLSYVTITSEDAVVTIQRSAITGDNGSSTTAPGINNWRTGCHPAWCAMRNATLPFIKTLFSFDNSGDGYGTVGVMVFEESRAVIFSGCGVKNAGWRGLYVDGATCYARGTIWDGAGYSTGGPDGAAGPDGTRCGIRIANGANVDVRESSAKNCFSGAYITAATAWVISLDASGAGRDTGGTPVVGAEGWGLVCDIAYVMGAGVKANNCTGRGVVVRNGGYCSLDRDTNGNYLSATGCGEYAVRVETGGTLIARSAGLSSMTSHCVSVATSSRAILPGVTATTAAGCGVSASDGSEVVVEGGAITGTGNWGVRLYSSRMHAFGAKIEGTSGDVQLNNGSTLNRNGTTKSDGTTPISCNVVAGEIDPNGTVFGADQRATFRASDSALALSNSTTELVINTAALTTDRNFTLYDSTSFPYKRHTITHGGTGKAIKVYKESGATTLLAILIPGESVRVAPDGSGGWLVLSGGPAASPVDLNRSSLVAGTVYTYTGSSAQTPTLPLAAISKGRPIIIKNLGTSTVTVSRTSPDSIYLDSSSSVTSFVVLPGNSAVLWSDGSEWIATALIAGVRRINTQTGTSYTLPLTDAGGLVTLSNASAVTLTIPQNSTTAFPLGTFIDLAQLGAGQVTVAGSGVTINCTPGAKIAAQYGGARLVKTATDTWLLTGDLSA</sequence>
<organism evidence="1">
    <name type="scientific">uncultured Mycobacterium sp</name>
    <dbReference type="NCBI Taxonomy" id="171292"/>
    <lineage>
        <taxon>Bacteria</taxon>
        <taxon>Bacillati</taxon>
        <taxon>Actinomycetota</taxon>
        <taxon>Actinomycetes</taxon>
        <taxon>Mycobacteriales</taxon>
        <taxon>Mycobacteriaceae</taxon>
        <taxon>Mycobacterium</taxon>
        <taxon>environmental samples</taxon>
    </lineage>
</organism>
<dbReference type="EMBL" id="FLQS01000010">
    <property type="protein sequence ID" value="SBS73764.1"/>
    <property type="molecule type" value="Genomic_DNA"/>
</dbReference>
<gene>
    <name evidence="1" type="ORF">MHPYR_180044</name>
</gene>
<accession>A0A1Y5P4Y6</accession>
<reference evidence="1" key="1">
    <citation type="submission" date="2016-03" db="EMBL/GenBank/DDBJ databases">
        <authorList>
            <person name="Ploux O."/>
        </authorList>
    </citation>
    <scope>NUCLEOTIDE SEQUENCE</scope>
    <source>
        <strain evidence="1">UC10</strain>
    </source>
</reference>
<keyword evidence="1" id="KW-0176">Collagen</keyword>
<proteinExistence type="predicted"/>
<protein>
    <submittedName>
        <fullName evidence="1">Triple helix repeat-containing collagen (Modular protein)</fullName>
    </submittedName>
</protein>
<dbReference type="AlphaFoldDB" id="A0A1Y5P4Y6"/>